<reference evidence="1" key="1">
    <citation type="submission" date="2022-07" db="EMBL/GenBank/DDBJ databases">
        <title>Phylogenomic reconstructions and comparative analyses of Kickxellomycotina fungi.</title>
        <authorList>
            <person name="Reynolds N.K."/>
            <person name="Stajich J.E."/>
            <person name="Barry K."/>
            <person name="Grigoriev I.V."/>
            <person name="Crous P."/>
            <person name="Smith M.E."/>
        </authorList>
    </citation>
    <scope>NUCLEOTIDE SEQUENCE</scope>
    <source>
        <strain evidence="1">CBS 190363</strain>
    </source>
</reference>
<evidence type="ECO:0000313" key="1">
    <source>
        <dbReference type="EMBL" id="KAJ2896336.1"/>
    </source>
</evidence>
<organism evidence="1 2">
    <name type="scientific">Coemansia aciculifera</name>
    <dbReference type="NCBI Taxonomy" id="417176"/>
    <lineage>
        <taxon>Eukaryota</taxon>
        <taxon>Fungi</taxon>
        <taxon>Fungi incertae sedis</taxon>
        <taxon>Zoopagomycota</taxon>
        <taxon>Kickxellomycotina</taxon>
        <taxon>Kickxellomycetes</taxon>
        <taxon>Kickxellales</taxon>
        <taxon>Kickxellaceae</taxon>
        <taxon>Coemansia</taxon>
    </lineage>
</organism>
<name>A0ACC1M4K6_9FUNG</name>
<comment type="caution">
    <text evidence="1">The sequence shown here is derived from an EMBL/GenBank/DDBJ whole genome shotgun (WGS) entry which is preliminary data.</text>
</comment>
<keyword evidence="2" id="KW-1185">Reference proteome</keyword>
<sequence>MRMYIELIGLAFAGGSVLAIGLSKSFNMIIGIEALLAASLLVVNIPVMSSYGDFVNGLGLNSMAQCYGIYNSFWALSSSIAPPIATSMYAKIGYRATVAGVLTGLCVVCSALILSEAIWKSAQSVARRFKYLYSAIN</sequence>
<dbReference type="Proteomes" id="UP001139981">
    <property type="component" value="Unassembled WGS sequence"/>
</dbReference>
<accession>A0ACC1M4K6</accession>
<evidence type="ECO:0000313" key="2">
    <source>
        <dbReference type="Proteomes" id="UP001139981"/>
    </source>
</evidence>
<dbReference type="EMBL" id="JANBVB010000205">
    <property type="protein sequence ID" value="KAJ2896336.1"/>
    <property type="molecule type" value="Genomic_DNA"/>
</dbReference>
<gene>
    <name evidence="1" type="ORF">IWW38_002055</name>
</gene>
<protein>
    <submittedName>
        <fullName evidence="1">Uncharacterized protein</fullName>
    </submittedName>
</protein>
<proteinExistence type="predicted"/>